<evidence type="ECO:0000256" key="1">
    <source>
        <dbReference type="SAM" id="MobiDB-lite"/>
    </source>
</evidence>
<dbReference type="OrthoDB" id="307488at2759"/>
<dbReference type="GO" id="GO:0005634">
    <property type="term" value="C:nucleus"/>
    <property type="evidence" value="ECO:0007669"/>
    <property type="project" value="TreeGrafter"/>
</dbReference>
<evidence type="ECO:0000313" key="3">
    <source>
        <dbReference type="Proteomes" id="UP000075714"/>
    </source>
</evidence>
<dbReference type="InterPro" id="IPR011107">
    <property type="entry name" value="PPI_Ypi1"/>
</dbReference>
<dbReference type="GO" id="GO:0004865">
    <property type="term" value="F:protein serine/threonine phosphatase inhibitor activity"/>
    <property type="evidence" value="ECO:0007669"/>
    <property type="project" value="InterPro"/>
</dbReference>
<dbReference type="STRING" id="33097.A0A150GJR6"/>
<protein>
    <submittedName>
        <fullName evidence="2">FAP255 protein</fullName>
    </submittedName>
</protein>
<feature type="region of interest" description="Disordered" evidence="1">
    <location>
        <begin position="77"/>
        <end position="108"/>
    </location>
</feature>
<reference evidence="3" key="1">
    <citation type="journal article" date="2016" name="Nat. Commun.">
        <title>The Gonium pectorale genome demonstrates co-option of cell cycle regulation during the evolution of multicellularity.</title>
        <authorList>
            <person name="Hanschen E.R."/>
            <person name="Marriage T.N."/>
            <person name="Ferris P.J."/>
            <person name="Hamaji T."/>
            <person name="Toyoda A."/>
            <person name="Fujiyama A."/>
            <person name="Neme R."/>
            <person name="Noguchi H."/>
            <person name="Minakuchi Y."/>
            <person name="Suzuki M."/>
            <person name="Kawai-Toyooka H."/>
            <person name="Smith D.R."/>
            <person name="Sparks H."/>
            <person name="Anderson J."/>
            <person name="Bakaric R."/>
            <person name="Luria V."/>
            <person name="Karger A."/>
            <person name="Kirschner M.W."/>
            <person name="Durand P.M."/>
            <person name="Michod R.E."/>
            <person name="Nozaki H."/>
            <person name="Olson B.J."/>
        </authorList>
    </citation>
    <scope>NUCLEOTIDE SEQUENCE [LARGE SCALE GENOMIC DNA]</scope>
    <source>
        <strain evidence="3">NIES-2863</strain>
    </source>
</reference>
<feature type="compositionally biased region" description="Acidic residues" evidence="1">
    <location>
        <begin position="77"/>
        <end position="90"/>
    </location>
</feature>
<keyword evidence="3" id="KW-1185">Reference proteome</keyword>
<dbReference type="GO" id="GO:0008157">
    <property type="term" value="F:protein phosphatase 1 binding"/>
    <property type="evidence" value="ECO:0007669"/>
    <property type="project" value="TreeGrafter"/>
</dbReference>
<dbReference type="Pfam" id="PF07491">
    <property type="entry name" value="PPI_Ypi1"/>
    <property type="match status" value="1"/>
</dbReference>
<evidence type="ECO:0000313" key="2">
    <source>
        <dbReference type="EMBL" id="KXZ50059.1"/>
    </source>
</evidence>
<dbReference type="PANTHER" id="PTHR20835:SF0">
    <property type="entry name" value="E3 UBIQUITIN-PROTEIN LIGASE PPP1R11"/>
    <property type="match status" value="1"/>
</dbReference>
<dbReference type="EMBL" id="LSYV01000019">
    <property type="protein sequence ID" value="KXZ50059.1"/>
    <property type="molecule type" value="Genomic_DNA"/>
</dbReference>
<feature type="region of interest" description="Disordered" evidence="1">
    <location>
        <begin position="1"/>
        <end position="28"/>
    </location>
</feature>
<dbReference type="Proteomes" id="UP000075714">
    <property type="component" value="Unassembled WGS sequence"/>
</dbReference>
<dbReference type="PANTHER" id="PTHR20835">
    <property type="entry name" value="E3 UBIQUITIN-PROTEIN LIGASE PPP1R11-RELATED"/>
    <property type="match status" value="1"/>
</dbReference>
<feature type="compositionally biased region" description="Basic and acidic residues" evidence="1">
    <location>
        <begin position="91"/>
        <end position="108"/>
    </location>
</feature>
<name>A0A150GJR6_GONPE</name>
<gene>
    <name evidence="2" type="ORF">GPECTOR_18g39</name>
</gene>
<comment type="caution">
    <text evidence="2">The sequence shown here is derived from an EMBL/GenBank/DDBJ whole genome shotgun (WGS) entry which is preliminary data.</text>
</comment>
<accession>A0A150GJR6</accession>
<dbReference type="AlphaFoldDB" id="A0A150GJR6"/>
<organism evidence="2 3">
    <name type="scientific">Gonium pectorale</name>
    <name type="common">Green alga</name>
    <dbReference type="NCBI Taxonomy" id="33097"/>
    <lineage>
        <taxon>Eukaryota</taxon>
        <taxon>Viridiplantae</taxon>
        <taxon>Chlorophyta</taxon>
        <taxon>core chlorophytes</taxon>
        <taxon>Chlorophyceae</taxon>
        <taxon>CS clade</taxon>
        <taxon>Chlamydomonadales</taxon>
        <taxon>Volvocaceae</taxon>
        <taxon>Gonium</taxon>
    </lineage>
</organism>
<proteinExistence type="predicted"/>
<sequence length="108" mass="12270">MSAAQTSTVLKGVGGAESDQKAPAAESITLRLVPRRKKKEERVHWSKDVQEINEFSGKFKSKKCCQFHKRRVFGEWSDEDDSDVECDCQDPSDKEQPAKEEEPKEQPS</sequence>